<evidence type="ECO:0000313" key="2">
    <source>
        <dbReference type="Proteomes" id="UP000828048"/>
    </source>
</evidence>
<gene>
    <name evidence="1" type="ORF">Vadar_028335</name>
</gene>
<reference evidence="1 2" key="1">
    <citation type="journal article" date="2021" name="Hortic Res">
        <title>High-quality reference genome and annotation aids understanding of berry development for evergreen blueberry (Vaccinium darrowii).</title>
        <authorList>
            <person name="Yu J."/>
            <person name="Hulse-Kemp A.M."/>
            <person name="Babiker E."/>
            <person name="Staton M."/>
        </authorList>
    </citation>
    <scope>NUCLEOTIDE SEQUENCE [LARGE SCALE GENOMIC DNA]</scope>
    <source>
        <strain evidence="2">cv. NJ 8807/NJ 8810</strain>
        <tissue evidence="1">Young leaf</tissue>
    </source>
</reference>
<evidence type="ECO:0000313" key="1">
    <source>
        <dbReference type="EMBL" id="KAH7847631.1"/>
    </source>
</evidence>
<proteinExistence type="predicted"/>
<name>A0ACB7Y2I4_9ERIC</name>
<protein>
    <submittedName>
        <fullName evidence="1">Uncharacterized protein</fullName>
    </submittedName>
</protein>
<accession>A0ACB7Y2I4</accession>
<sequence>MKKFKLFLPIAILFIALPTPMPAYDFLTLSLQWPPTVDPRGLFRRHLPLNFTIHGVWPDRYGVPPLQCCPRIILWQQCCPSQNGGPLRQCCPRNHYVTFTDPILLPRLGMSWPNLRGLDNQGFWQHEWESHGRYSETDYNQRRFFTLGLDLKARYNLYGLLLNHSFIGRNVSLTSLDNLISSYISHVSHKRVQFVCNRQDKLKEIHICFTRALVITDCPRPNSCLSSSPVHIPGYPWP</sequence>
<dbReference type="EMBL" id="CM037155">
    <property type="protein sequence ID" value="KAH7847631.1"/>
    <property type="molecule type" value="Genomic_DNA"/>
</dbReference>
<comment type="caution">
    <text evidence="1">The sequence shown here is derived from an EMBL/GenBank/DDBJ whole genome shotgun (WGS) entry which is preliminary data.</text>
</comment>
<dbReference type="Proteomes" id="UP000828048">
    <property type="component" value="Chromosome 5"/>
</dbReference>
<organism evidence="1 2">
    <name type="scientific">Vaccinium darrowii</name>
    <dbReference type="NCBI Taxonomy" id="229202"/>
    <lineage>
        <taxon>Eukaryota</taxon>
        <taxon>Viridiplantae</taxon>
        <taxon>Streptophyta</taxon>
        <taxon>Embryophyta</taxon>
        <taxon>Tracheophyta</taxon>
        <taxon>Spermatophyta</taxon>
        <taxon>Magnoliopsida</taxon>
        <taxon>eudicotyledons</taxon>
        <taxon>Gunneridae</taxon>
        <taxon>Pentapetalae</taxon>
        <taxon>asterids</taxon>
        <taxon>Ericales</taxon>
        <taxon>Ericaceae</taxon>
        <taxon>Vaccinioideae</taxon>
        <taxon>Vaccinieae</taxon>
        <taxon>Vaccinium</taxon>
    </lineage>
</organism>
<keyword evidence="2" id="KW-1185">Reference proteome</keyword>